<evidence type="ECO:0000313" key="6">
    <source>
        <dbReference type="Proteomes" id="UP000664349"/>
    </source>
</evidence>
<dbReference type="CDD" id="cd17253">
    <property type="entry name" value="RMtype1_S_Eco933I-TRD2-CR2_like"/>
    <property type="match status" value="1"/>
</dbReference>
<evidence type="ECO:0000259" key="4">
    <source>
        <dbReference type="Pfam" id="PF01420"/>
    </source>
</evidence>
<comment type="caution">
    <text evidence="5">The sequence shown here is derived from an EMBL/GenBank/DDBJ whole genome shotgun (WGS) entry which is preliminary data.</text>
</comment>
<name>A0ABS3GQB0_9NEIS</name>
<evidence type="ECO:0000256" key="3">
    <source>
        <dbReference type="ARBA" id="ARBA00023125"/>
    </source>
</evidence>
<keyword evidence="5" id="KW-0540">Nuclease</keyword>
<reference evidence="5 6" key="1">
    <citation type="submission" date="2021-03" db="EMBL/GenBank/DDBJ databases">
        <title>First Case of infection caused by Chromobacterium haemolyticum derived from water in China.</title>
        <authorList>
            <person name="Chen J."/>
            <person name="Liu C."/>
        </authorList>
    </citation>
    <scope>NUCLEOTIDE SEQUENCE [LARGE SCALE GENOMIC DNA]</scope>
    <source>
        <strain evidence="5 6">WJ-5</strain>
    </source>
</reference>
<evidence type="ECO:0000313" key="5">
    <source>
        <dbReference type="EMBL" id="MBO0417235.1"/>
    </source>
</evidence>
<dbReference type="PANTHER" id="PTHR30408">
    <property type="entry name" value="TYPE-1 RESTRICTION ENZYME ECOKI SPECIFICITY PROTEIN"/>
    <property type="match status" value="1"/>
</dbReference>
<dbReference type="InterPro" id="IPR044946">
    <property type="entry name" value="Restrct_endonuc_typeI_TRD_sf"/>
</dbReference>
<dbReference type="InterPro" id="IPR000055">
    <property type="entry name" value="Restrct_endonuc_typeI_TRD"/>
</dbReference>
<keyword evidence="5" id="KW-0255">Endonuclease</keyword>
<dbReference type="Pfam" id="PF01420">
    <property type="entry name" value="Methylase_S"/>
    <property type="match status" value="2"/>
</dbReference>
<feature type="domain" description="Type I restriction modification DNA specificity" evidence="4">
    <location>
        <begin position="68"/>
        <end position="192"/>
    </location>
</feature>
<dbReference type="GO" id="GO:0004519">
    <property type="term" value="F:endonuclease activity"/>
    <property type="evidence" value="ECO:0007669"/>
    <property type="project" value="UniProtKB-KW"/>
</dbReference>
<dbReference type="SUPFAM" id="SSF116734">
    <property type="entry name" value="DNA methylase specificity domain"/>
    <property type="match status" value="2"/>
</dbReference>
<keyword evidence="2" id="KW-0680">Restriction system</keyword>
<keyword evidence="5" id="KW-0378">Hydrolase</keyword>
<dbReference type="Gene3D" id="3.90.220.20">
    <property type="entry name" value="DNA methylase specificity domains"/>
    <property type="match status" value="2"/>
</dbReference>
<feature type="domain" description="Type I restriction modification DNA specificity" evidence="4">
    <location>
        <begin position="215"/>
        <end position="384"/>
    </location>
</feature>
<evidence type="ECO:0000256" key="1">
    <source>
        <dbReference type="ARBA" id="ARBA00010923"/>
    </source>
</evidence>
<keyword evidence="3" id="KW-0238">DNA-binding</keyword>
<comment type="similarity">
    <text evidence="1">Belongs to the type-I restriction system S methylase family.</text>
</comment>
<accession>A0ABS3GQB0</accession>
<proteinExistence type="inferred from homology"/>
<gene>
    <name evidence="5" type="ORF">J1C50_17115</name>
</gene>
<dbReference type="EMBL" id="JAFLRD010000014">
    <property type="protein sequence ID" value="MBO0417235.1"/>
    <property type="molecule type" value="Genomic_DNA"/>
</dbReference>
<dbReference type="PANTHER" id="PTHR30408:SF12">
    <property type="entry name" value="TYPE I RESTRICTION ENZYME MJAVIII SPECIFICITY SUBUNIT"/>
    <property type="match status" value="1"/>
</dbReference>
<dbReference type="InterPro" id="IPR052021">
    <property type="entry name" value="Type-I_RS_S_subunit"/>
</dbReference>
<dbReference type="CDD" id="cd17256">
    <property type="entry name" value="RMtype1_S_EcoJA65PI-TRD1-CR1_like"/>
    <property type="match status" value="1"/>
</dbReference>
<protein>
    <submittedName>
        <fullName evidence="5">Restriction endonuclease subunit S</fullName>
    </submittedName>
</protein>
<sequence length="415" mass="45305">MSIAGMPGYKETSIGWIPDSWPLRPLEAISTDNITYGVVQPGPEDESGVLLVRGGDVKNGRVSTTLRTISNAVSKQFSRTVLSGGELLVSLVGYPGETAIASKELAGANIARQVGLVRLCESNNSYFVQQYLSSPIGKKVLLGGMIGSAQQVINLNALREVEVPLPPLPEQQKIAAILTAVDDKLDVIARQIEATQTLKRGLMQTLFSRKQHTRWPVVPLHEVAEVRTGVAKGKKGMKEPAELPYLRVANVQDGHIDLSEVKTIEVEVAQIERYALQSGDVLMTEGGDFDKLGRGDVWEGQIAPCLHQNHVFAVRPNPEKLNSYYLAALAASDHGRQYFLSCAKRTTNLASINSSQLKALPVLLPPLSQQKHIASVVDAANARIGVLEAKRQHYQTVKRGLMQKLLTGEWRVKTE</sequence>
<organism evidence="5 6">
    <name type="scientific">Chromobacterium haemolyticum</name>
    <dbReference type="NCBI Taxonomy" id="394935"/>
    <lineage>
        <taxon>Bacteria</taxon>
        <taxon>Pseudomonadati</taxon>
        <taxon>Pseudomonadota</taxon>
        <taxon>Betaproteobacteria</taxon>
        <taxon>Neisseriales</taxon>
        <taxon>Chromobacteriaceae</taxon>
        <taxon>Chromobacterium</taxon>
    </lineage>
</organism>
<dbReference type="Proteomes" id="UP000664349">
    <property type="component" value="Unassembled WGS sequence"/>
</dbReference>
<dbReference type="RefSeq" id="WP_081950478.1">
    <property type="nucleotide sequence ID" value="NZ_JAEILV010000013.1"/>
</dbReference>
<keyword evidence="6" id="KW-1185">Reference proteome</keyword>
<evidence type="ECO:0000256" key="2">
    <source>
        <dbReference type="ARBA" id="ARBA00022747"/>
    </source>
</evidence>